<name>A0A085VHT5_PSESX</name>
<keyword evidence="2" id="KW-0732">Signal</keyword>
<feature type="chain" id="PRO_5001798891" description="Lipoprotein" evidence="2">
    <location>
        <begin position="27"/>
        <end position="138"/>
    </location>
</feature>
<comment type="caution">
    <text evidence="3">The sequence shown here is derived from an EMBL/GenBank/DDBJ whole genome shotgun (WGS) entry which is preliminary data.</text>
</comment>
<evidence type="ECO:0000256" key="1">
    <source>
        <dbReference type="SAM" id="Phobius"/>
    </source>
</evidence>
<dbReference type="RefSeq" id="WP_047572134.1">
    <property type="nucleotide sequence ID" value="NZ_JPQT01000041.1"/>
</dbReference>
<reference evidence="3 4" key="1">
    <citation type="submission" date="2014-07" db="EMBL/GenBank/DDBJ databases">
        <title>Draft Genome Sequences of Environmental Pseudomonas syringae strains.</title>
        <authorList>
            <person name="Baltrus D.A."/>
            <person name="Berge O."/>
            <person name="Morris C."/>
        </authorList>
    </citation>
    <scope>NUCLEOTIDE SEQUENCE [LARGE SCALE GENOMIC DNA]</scope>
    <source>
        <strain evidence="3 4">CEB003</strain>
    </source>
</reference>
<keyword evidence="1" id="KW-0472">Membrane</keyword>
<evidence type="ECO:0000313" key="4">
    <source>
        <dbReference type="Proteomes" id="UP000028643"/>
    </source>
</evidence>
<feature type="transmembrane region" description="Helical" evidence="1">
    <location>
        <begin position="102"/>
        <end position="123"/>
    </location>
</feature>
<evidence type="ECO:0000256" key="2">
    <source>
        <dbReference type="SAM" id="SignalP"/>
    </source>
</evidence>
<proteinExistence type="predicted"/>
<keyword evidence="1" id="KW-1133">Transmembrane helix</keyword>
<dbReference type="Proteomes" id="UP000028643">
    <property type="component" value="Unassembled WGS sequence"/>
</dbReference>
<accession>A0A085VHT5</accession>
<organism evidence="3 4">
    <name type="scientific">Pseudomonas syringae</name>
    <dbReference type="NCBI Taxonomy" id="317"/>
    <lineage>
        <taxon>Bacteria</taxon>
        <taxon>Pseudomonadati</taxon>
        <taxon>Pseudomonadota</taxon>
        <taxon>Gammaproteobacteria</taxon>
        <taxon>Pseudomonadales</taxon>
        <taxon>Pseudomonadaceae</taxon>
        <taxon>Pseudomonas</taxon>
    </lineage>
</organism>
<keyword evidence="1" id="KW-0812">Transmembrane</keyword>
<dbReference type="AlphaFoldDB" id="A0A085VHT5"/>
<gene>
    <name evidence="3" type="ORF">IV02_02965</name>
</gene>
<protein>
    <recommendedName>
        <fullName evidence="5">Lipoprotein</fullName>
    </recommendedName>
</protein>
<evidence type="ECO:0000313" key="3">
    <source>
        <dbReference type="EMBL" id="KFE54998.1"/>
    </source>
</evidence>
<evidence type="ECO:0008006" key="5">
    <source>
        <dbReference type="Google" id="ProtNLM"/>
    </source>
</evidence>
<dbReference type="EMBL" id="JPQT01000041">
    <property type="protein sequence ID" value="KFE54998.1"/>
    <property type="molecule type" value="Genomic_DNA"/>
</dbReference>
<sequence length="138" mass="15682">MNGYQRLWVVCSAVVALVLANSCVESFPTEAKARVNFEGATQFRIGWVIKNENSILEKLTPGKFYDEQFAISQKIVDDERIRLDKLTNSALDDLPARQAKEIFKWIGIWFGITIGGYAIGWAINWVRIGFRPKEDNPS</sequence>
<feature type="signal peptide" evidence="2">
    <location>
        <begin position="1"/>
        <end position="26"/>
    </location>
</feature>
<dbReference type="PATRIC" id="fig|317.174.peg.599"/>